<dbReference type="STRING" id="383372.Rcas_3624"/>
<dbReference type="eggNOG" id="COG2120">
    <property type="taxonomic scope" value="Bacteria"/>
</dbReference>
<reference evidence="1 2" key="1">
    <citation type="submission" date="2007-08" db="EMBL/GenBank/DDBJ databases">
        <title>Complete sequence of Roseiflexus castenholzii DSM 13941.</title>
        <authorList>
            <consortium name="US DOE Joint Genome Institute"/>
            <person name="Copeland A."/>
            <person name="Lucas S."/>
            <person name="Lapidus A."/>
            <person name="Barry K."/>
            <person name="Glavina del Rio T."/>
            <person name="Dalin E."/>
            <person name="Tice H."/>
            <person name="Pitluck S."/>
            <person name="Thompson L.S."/>
            <person name="Brettin T."/>
            <person name="Bruce D."/>
            <person name="Detter J.C."/>
            <person name="Han C."/>
            <person name="Tapia R."/>
            <person name="Schmutz J."/>
            <person name="Larimer F."/>
            <person name="Land M."/>
            <person name="Hauser L."/>
            <person name="Kyrpides N."/>
            <person name="Mikhailova N."/>
            <person name="Bryant D.A."/>
            <person name="Hanada S."/>
            <person name="Tsukatani Y."/>
            <person name="Richardson P."/>
        </authorList>
    </citation>
    <scope>NUCLEOTIDE SEQUENCE [LARGE SCALE GENOMIC DNA]</scope>
    <source>
        <strain evidence="2">DSM 13941 / HLO8</strain>
    </source>
</reference>
<name>A7NQ27_ROSCS</name>
<evidence type="ECO:0000313" key="2">
    <source>
        <dbReference type="Proteomes" id="UP000000263"/>
    </source>
</evidence>
<organism evidence="1 2">
    <name type="scientific">Roseiflexus castenholzii (strain DSM 13941 / HLO8)</name>
    <dbReference type="NCBI Taxonomy" id="383372"/>
    <lineage>
        <taxon>Bacteria</taxon>
        <taxon>Bacillati</taxon>
        <taxon>Chloroflexota</taxon>
        <taxon>Chloroflexia</taxon>
        <taxon>Chloroflexales</taxon>
        <taxon>Roseiflexineae</taxon>
        <taxon>Roseiflexaceae</taxon>
        <taxon>Roseiflexus</taxon>
    </lineage>
</organism>
<dbReference type="AlphaFoldDB" id="A7NQ27"/>
<dbReference type="Pfam" id="PF02585">
    <property type="entry name" value="PIG-L"/>
    <property type="match status" value="1"/>
</dbReference>
<dbReference type="SUPFAM" id="SSF102588">
    <property type="entry name" value="LmbE-like"/>
    <property type="match status" value="1"/>
</dbReference>
<dbReference type="InterPro" id="IPR024078">
    <property type="entry name" value="LmbE-like_dom_sf"/>
</dbReference>
<dbReference type="HOGENOM" id="CLU_049311_3_1_0"/>
<dbReference type="InterPro" id="IPR003737">
    <property type="entry name" value="GlcNAc_PI_deacetylase-related"/>
</dbReference>
<sequence length="261" mass="28911">MFTGNWYYFDSINLSGKGRTVSYDVMVISAHPDDAEVQMGGTIALLTKQDKRVVLVDLCDGEPSDFAAPGVRAEQARRAAAHLGADRLFLNAQDRLITDTIHLRLAVARLIRIHRPAIVFATTDACVHPDHAAVGSLVSAAVFYARLDHWDRVPGGEALGDTRPWAVERLFYPHCKMEPPWGRDFAFAVDVSSVYDRKRAALAEYGSIFRIEEGHDRLLTLYEAEDAYVGRLFGVAYAEAFKSQSPLLVHSPTVFLPALHG</sequence>
<dbReference type="Gene3D" id="3.40.50.10320">
    <property type="entry name" value="LmbE-like"/>
    <property type="match status" value="1"/>
</dbReference>
<dbReference type="PANTHER" id="PTHR12993">
    <property type="entry name" value="N-ACETYLGLUCOSAMINYL-PHOSPHATIDYLINOSITOL DE-N-ACETYLASE-RELATED"/>
    <property type="match status" value="1"/>
</dbReference>
<protein>
    <submittedName>
        <fullName evidence="1">LmbE family protein</fullName>
    </submittedName>
</protein>
<evidence type="ECO:0000313" key="1">
    <source>
        <dbReference type="EMBL" id="ABU59673.1"/>
    </source>
</evidence>
<proteinExistence type="predicted"/>
<accession>A7NQ27</accession>
<dbReference type="KEGG" id="rca:Rcas_3624"/>
<keyword evidence="2" id="KW-1185">Reference proteome</keyword>
<dbReference type="PANTHER" id="PTHR12993:SF30">
    <property type="entry name" value="N-ACETYL-ALPHA-D-GLUCOSAMINYL L-MALATE DEACETYLASE 1"/>
    <property type="match status" value="1"/>
</dbReference>
<dbReference type="Proteomes" id="UP000000263">
    <property type="component" value="Chromosome"/>
</dbReference>
<dbReference type="EMBL" id="CP000804">
    <property type="protein sequence ID" value="ABU59673.1"/>
    <property type="molecule type" value="Genomic_DNA"/>
</dbReference>
<gene>
    <name evidence="1" type="ordered locus">Rcas_3624</name>
</gene>
<dbReference type="GO" id="GO:0016811">
    <property type="term" value="F:hydrolase activity, acting on carbon-nitrogen (but not peptide) bonds, in linear amides"/>
    <property type="evidence" value="ECO:0007669"/>
    <property type="project" value="TreeGrafter"/>
</dbReference>